<protein>
    <submittedName>
        <fullName evidence="1">Uncharacterized protein</fullName>
    </submittedName>
</protein>
<dbReference type="InterPro" id="IPR045709">
    <property type="entry name" value="DUF6065"/>
</dbReference>
<dbReference type="AlphaFoldDB" id="A0A0U1NMN6"/>
<dbReference type="Pfam" id="PF19541">
    <property type="entry name" value="DUF6065"/>
    <property type="match status" value="1"/>
</dbReference>
<evidence type="ECO:0000313" key="1">
    <source>
        <dbReference type="EMBL" id="CRK75977.1"/>
    </source>
</evidence>
<name>A0A0U1NMN6_9RHOB</name>
<sequence length="264" mass="29778">MLDFQSPLQADASALGALAKFYRMIPEVSLPVPADAAAGGTLPLRAYRYCEPIRVASQLGWYVFAPMDFSLMWDGTRVLWRYPDAPDWMPLDAAQFPNYAAQFDADAPDDVKGYSPPFLASVLQPGVVQIWSGLIAKTAADWCVLVREPANLPRTQHMESYEGVIETDRWFGPLFTNIRITKTDCPVEFKRDHPMFTIQPIHRAMLSPQVQKSTIKVAAMADMTDDDWAEYRATIVERVGEKRVIGEYATQSRKRRKSDDRAPS</sequence>
<dbReference type="EMBL" id="CVQV01000011">
    <property type="protein sequence ID" value="CRK75977.1"/>
    <property type="molecule type" value="Genomic_DNA"/>
</dbReference>
<reference evidence="1 2" key="1">
    <citation type="submission" date="2015-04" db="EMBL/GenBank/DDBJ databases">
        <authorList>
            <person name="Syromyatnikov M.Y."/>
            <person name="Popov V.N."/>
        </authorList>
    </citation>
    <scope>NUCLEOTIDE SEQUENCE [LARGE SCALE GENOMIC DNA]</scope>
    <source>
        <strain evidence="1 2">CECT 5292</strain>
    </source>
</reference>
<proteinExistence type="predicted"/>
<dbReference type="RefSeq" id="WP_048599400.1">
    <property type="nucleotide sequence ID" value="NZ_CBFHGK010000004.1"/>
</dbReference>
<dbReference type="STRING" id="282199.GCA_001049735_02033"/>
<gene>
    <name evidence="1" type="ORF">NIG5292_02034</name>
</gene>
<dbReference type="Proteomes" id="UP000048949">
    <property type="component" value="Unassembled WGS sequence"/>
</dbReference>
<evidence type="ECO:0000313" key="2">
    <source>
        <dbReference type="Proteomes" id="UP000048949"/>
    </source>
</evidence>
<dbReference type="OrthoDB" id="8910986at2"/>
<organism evidence="1 2">
    <name type="scientific">Nereida ignava</name>
    <dbReference type="NCBI Taxonomy" id="282199"/>
    <lineage>
        <taxon>Bacteria</taxon>
        <taxon>Pseudomonadati</taxon>
        <taxon>Pseudomonadota</taxon>
        <taxon>Alphaproteobacteria</taxon>
        <taxon>Rhodobacterales</taxon>
        <taxon>Roseobacteraceae</taxon>
        <taxon>Nereida</taxon>
    </lineage>
</organism>
<keyword evidence="2" id="KW-1185">Reference proteome</keyword>
<accession>A0A0U1NMN6</accession>